<dbReference type="InterPro" id="IPR003660">
    <property type="entry name" value="HAMP_dom"/>
</dbReference>
<dbReference type="PROSITE" id="PS50885">
    <property type="entry name" value="HAMP"/>
    <property type="match status" value="1"/>
</dbReference>
<keyword evidence="8" id="KW-0675">Receptor</keyword>
<accession>A0ABQ2YS18</accession>
<dbReference type="InterPro" id="IPR004089">
    <property type="entry name" value="MCPsignal_dom"/>
</dbReference>
<comment type="similarity">
    <text evidence="2">Belongs to the methyl-accepting chemotaxis (MCP) protein family.</text>
</comment>
<sequence>MRNNQPVTDQEYPLPSRRPLVSMTDRKGVILHANQAFISASGFDREELIGQPHNIIRHPDMPSEAFEDMWRTLEADHPWHGVVKNRRKNGDYYWVDAYVTPVFERGQKTGYMSVRSQPEPQQVADAASLYLAVRQRRASLPATRYPHDVPLLVRLLLLALLPVSSFGVALWLGESQGWIAALAGAMLAIGLGLWTWSGILSPLSRIGDALGRIAAGDLRFELKTRAAGEFARLLLGMQSMKVNLRAMFADMLGIAGDIETQSLALGNQVGTATQRIQQGANSIGTMTAAIEQMSASVSEISLATRHSAEHAKLTAEQVDRGVQQIVATQAASQGVVARMNNAQQQIAELGAEVASIRQLADTIKEIADQTNLLALNAAIEAARAGESGRGFAVVADEVRKLAERTSGSTVEIAATVARIGTCTANTLSAMTTAASEVELSNTMLNECRQTYETIQDSADDIQISSRNIAAMLQQQERAASEVAGHIERIGQLVAQNSSSVEAISKSASTLGDTAHQLHYMTSRFERSL</sequence>
<evidence type="ECO:0000313" key="8">
    <source>
        <dbReference type="EMBL" id="GGX90598.1"/>
    </source>
</evidence>
<dbReference type="InterPro" id="IPR013655">
    <property type="entry name" value="PAS_fold_3"/>
</dbReference>
<dbReference type="SUPFAM" id="SSF58104">
    <property type="entry name" value="Methyl-accepting chemotaxis protein (MCP) signaling domain"/>
    <property type="match status" value="1"/>
</dbReference>
<feature type="domain" description="HAMP" evidence="7">
    <location>
        <begin position="197"/>
        <end position="249"/>
    </location>
</feature>
<dbReference type="Pfam" id="PF00672">
    <property type="entry name" value="HAMP"/>
    <property type="match status" value="1"/>
</dbReference>
<evidence type="ECO:0000259" key="7">
    <source>
        <dbReference type="PROSITE" id="PS50885"/>
    </source>
</evidence>
<dbReference type="Pfam" id="PF00015">
    <property type="entry name" value="MCPsignal"/>
    <property type="match status" value="1"/>
</dbReference>
<dbReference type="InterPro" id="IPR035965">
    <property type="entry name" value="PAS-like_dom_sf"/>
</dbReference>
<dbReference type="Gene3D" id="1.10.287.950">
    <property type="entry name" value="Methyl-accepting chemotaxis protein"/>
    <property type="match status" value="1"/>
</dbReference>
<feature type="transmembrane region" description="Helical" evidence="4">
    <location>
        <begin position="178"/>
        <end position="196"/>
    </location>
</feature>
<evidence type="ECO:0000256" key="3">
    <source>
        <dbReference type="PROSITE-ProRule" id="PRU00284"/>
    </source>
</evidence>
<dbReference type="InterPro" id="IPR001610">
    <property type="entry name" value="PAC"/>
</dbReference>
<proteinExistence type="inferred from homology"/>
<dbReference type="NCBIfam" id="TIGR00229">
    <property type="entry name" value="sensory_box"/>
    <property type="match status" value="1"/>
</dbReference>
<dbReference type="EMBL" id="BMYW01000005">
    <property type="protein sequence ID" value="GGX90598.1"/>
    <property type="molecule type" value="Genomic_DNA"/>
</dbReference>
<dbReference type="PROSITE" id="PS50111">
    <property type="entry name" value="CHEMOTAXIS_TRANSDUC_2"/>
    <property type="match status" value="1"/>
</dbReference>
<feature type="transmembrane region" description="Helical" evidence="4">
    <location>
        <begin position="151"/>
        <end position="172"/>
    </location>
</feature>
<keyword evidence="4" id="KW-0812">Transmembrane</keyword>
<comment type="caution">
    <text evidence="8">The sequence shown here is derived from an EMBL/GenBank/DDBJ whole genome shotgun (WGS) entry which is preliminary data.</text>
</comment>
<evidence type="ECO:0000259" key="6">
    <source>
        <dbReference type="PROSITE" id="PS50112"/>
    </source>
</evidence>
<dbReference type="SMART" id="SM00283">
    <property type="entry name" value="MA"/>
    <property type="match status" value="1"/>
</dbReference>
<dbReference type="PANTHER" id="PTHR32089:SF112">
    <property type="entry name" value="LYSOZYME-LIKE PROTEIN-RELATED"/>
    <property type="match status" value="1"/>
</dbReference>
<dbReference type="SUPFAM" id="SSF55785">
    <property type="entry name" value="PYP-like sensor domain (PAS domain)"/>
    <property type="match status" value="1"/>
</dbReference>
<dbReference type="RefSeq" id="WP_189373793.1">
    <property type="nucleotide sequence ID" value="NZ_BMYW01000005.1"/>
</dbReference>
<dbReference type="SMART" id="SM00304">
    <property type="entry name" value="HAMP"/>
    <property type="match status" value="1"/>
</dbReference>
<reference evidence="9" key="1">
    <citation type="journal article" date="2019" name="Int. J. Syst. Evol. Microbiol.">
        <title>The Global Catalogue of Microorganisms (GCM) 10K type strain sequencing project: providing services to taxonomists for standard genome sequencing and annotation.</title>
        <authorList>
            <consortium name="The Broad Institute Genomics Platform"/>
            <consortium name="The Broad Institute Genome Sequencing Center for Infectious Disease"/>
            <person name="Wu L."/>
            <person name="Ma J."/>
        </authorList>
    </citation>
    <scope>NUCLEOTIDE SEQUENCE [LARGE SCALE GENOMIC DNA]</scope>
    <source>
        <strain evidence="9">KCTC 32041</strain>
    </source>
</reference>
<keyword evidence="1 3" id="KW-0807">Transducer</keyword>
<dbReference type="SMART" id="SM00086">
    <property type="entry name" value="PAC"/>
    <property type="match status" value="1"/>
</dbReference>
<evidence type="ECO:0000256" key="1">
    <source>
        <dbReference type="ARBA" id="ARBA00023224"/>
    </source>
</evidence>
<dbReference type="Gene3D" id="3.30.450.20">
    <property type="entry name" value="PAS domain"/>
    <property type="match status" value="1"/>
</dbReference>
<dbReference type="PANTHER" id="PTHR32089">
    <property type="entry name" value="METHYL-ACCEPTING CHEMOTAXIS PROTEIN MCPB"/>
    <property type="match status" value="1"/>
</dbReference>
<evidence type="ECO:0000259" key="5">
    <source>
        <dbReference type="PROSITE" id="PS50111"/>
    </source>
</evidence>
<dbReference type="CDD" id="cd00130">
    <property type="entry name" value="PAS"/>
    <property type="match status" value="1"/>
</dbReference>
<keyword evidence="4" id="KW-1133">Transmembrane helix</keyword>
<dbReference type="Proteomes" id="UP000600877">
    <property type="component" value="Unassembled WGS sequence"/>
</dbReference>
<protein>
    <submittedName>
        <fullName evidence="8">Aerotaxis receptor Aer</fullName>
    </submittedName>
</protein>
<dbReference type="Pfam" id="PF08447">
    <property type="entry name" value="PAS_3"/>
    <property type="match status" value="1"/>
</dbReference>
<keyword evidence="9" id="KW-1185">Reference proteome</keyword>
<dbReference type="CDD" id="cd11386">
    <property type="entry name" value="MCP_signal"/>
    <property type="match status" value="1"/>
</dbReference>
<feature type="domain" description="PAS" evidence="6">
    <location>
        <begin position="21"/>
        <end position="76"/>
    </location>
</feature>
<evidence type="ECO:0000313" key="9">
    <source>
        <dbReference type="Proteomes" id="UP000600877"/>
    </source>
</evidence>
<evidence type="ECO:0000256" key="2">
    <source>
        <dbReference type="ARBA" id="ARBA00029447"/>
    </source>
</evidence>
<keyword evidence="4" id="KW-0472">Membrane</keyword>
<organism evidence="8 9">
    <name type="scientific">Vogesella alkaliphila</name>
    <dbReference type="NCBI Taxonomy" id="1193621"/>
    <lineage>
        <taxon>Bacteria</taxon>
        <taxon>Pseudomonadati</taxon>
        <taxon>Pseudomonadota</taxon>
        <taxon>Betaproteobacteria</taxon>
        <taxon>Neisseriales</taxon>
        <taxon>Chromobacteriaceae</taxon>
        <taxon>Vogesella</taxon>
    </lineage>
</organism>
<feature type="domain" description="Methyl-accepting transducer" evidence="5">
    <location>
        <begin position="254"/>
        <end position="490"/>
    </location>
</feature>
<dbReference type="InterPro" id="IPR000014">
    <property type="entry name" value="PAS"/>
</dbReference>
<name>A0ABQ2YS18_9NEIS</name>
<evidence type="ECO:0000256" key="4">
    <source>
        <dbReference type="SAM" id="Phobius"/>
    </source>
</evidence>
<gene>
    <name evidence="8" type="primary">aer</name>
    <name evidence="8" type="ORF">GCM10011290_17900</name>
</gene>
<dbReference type="PROSITE" id="PS50112">
    <property type="entry name" value="PAS"/>
    <property type="match status" value="1"/>
</dbReference>